<name>C7TNX9_ANGCA</name>
<proteinExistence type="evidence at transcript level"/>
<reference evidence="1" key="2">
    <citation type="journal article" date="2009" name="BMC Mol. Biol.">
        <title>Preliminary molecular characterization of the human pathogen Angiostrongylus cantonensis.</title>
        <authorList>
            <person name="He H."/>
            <person name="Cheng M."/>
            <person name="Yang X."/>
            <person name="Meng J."/>
            <person name="He A."/>
            <person name="Zheng X."/>
            <person name="Li Z."/>
            <person name="Guo P."/>
            <person name="Pan Z."/>
            <person name="Zhan X."/>
        </authorList>
    </citation>
    <scope>NUCLEOTIDE SEQUENCE</scope>
</reference>
<accession>C7TNX9</accession>
<sequence>MSYVVKNKILLLVIAILTLTQFHCNKALYFTHFHCFLPVPFTLSFITSHVMVLALRSFDSCLWCGLHVRIF</sequence>
<organism evidence="1">
    <name type="scientific">Angiostrongylus cantonensis</name>
    <name type="common">Rat lungworm</name>
    <dbReference type="NCBI Taxonomy" id="6313"/>
    <lineage>
        <taxon>Eukaryota</taxon>
        <taxon>Metazoa</taxon>
        <taxon>Ecdysozoa</taxon>
        <taxon>Nematoda</taxon>
        <taxon>Chromadorea</taxon>
        <taxon>Rhabditida</taxon>
        <taxon>Rhabditina</taxon>
        <taxon>Rhabditomorpha</taxon>
        <taxon>Strongyloidea</taxon>
        <taxon>Metastrongylidae</taxon>
        <taxon>Angiostrongylus</taxon>
    </lineage>
</organism>
<dbReference type="EMBL" id="FM207861">
    <property type="protein sequence ID" value="CAR63722.1"/>
    <property type="molecule type" value="mRNA"/>
</dbReference>
<protein>
    <submittedName>
        <fullName evidence="1">Uncharacterized protein</fullName>
    </submittedName>
</protein>
<reference evidence="1" key="1">
    <citation type="submission" date="2008-08" db="EMBL/GenBank/DDBJ databases">
        <authorList>
            <person name="Zhan X.M."/>
        </authorList>
    </citation>
    <scope>NUCLEOTIDE SEQUENCE</scope>
</reference>
<dbReference type="AlphaFoldDB" id="C7TNX9"/>
<evidence type="ECO:0000313" key="1">
    <source>
        <dbReference type="EMBL" id="CAR63722.1"/>
    </source>
</evidence>